<feature type="coiled-coil region" evidence="1">
    <location>
        <begin position="92"/>
        <end position="126"/>
    </location>
</feature>
<gene>
    <name evidence="3" type="ORF">HPU229334_01365</name>
</gene>
<proteinExistence type="predicted"/>
<name>A0A0N1MQZ9_9HELI</name>
<sequence>MFIENFGIIVKIGKKMEVTVKKTQTNHSLSQEFKSLLRNIFKNDDEKYEQFSEAFEMIINDKASNKRISLRNLKEEVLDEIKEELVTKDYLRAELLELKNELEIKISQLEIKMTQLESENKFIRRDMKFYAIGIAVLMIILQPSVFDFIKRILG</sequence>
<evidence type="ECO:0000313" key="3">
    <source>
        <dbReference type="EMBL" id="KPH56403.1"/>
    </source>
</evidence>
<dbReference type="PATRIC" id="fig|35818.11.peg.267"/>
<evidence type="ECO:0008006" key="5">
    <source>
        <dbReference type="Google" id="ProtNLM"/>
    </source>
</evidence>
<keyword evidence="1" id="KW-0175">Coiled coil</keyword>
<evidence type="ECO:0000256" key="1">
    <source>
        <dbReference type="SAM" id="Coils"/>
    </source>
</evidence>
<keyword evidence="2" id="KW-0472">Membrane</keyword>
<accession>A0A0N1MQZ9</accession>
<protein>
    <recommendedName>
        <fullName evidence="5">BdrR</fullName>
    </recommendedName>
</protein>
<keyword evidence="2" id="KW-1133">Transmembrane helix</keyword>
<comment type="caution">
    <text evidence="3">The sequence shown here is derived from an EMBL/GenBank/DDBJ whole genome shotgun (WGS) entry which is preliminary data.</text>
</comment>
<dbReference type="AlphaFoldDB" id="A0A0N1MQZ9"/>
<feature type="transmembrane region" description="Helical" evidence="2">
    <location>
        <begin position="129"/>
        <end position="149"/>
    </location>
</feature>
<evidence type="ECO:0000313" key="4">
    <source>
        <dbReference type="Proteomes" id="UP000037997"/>
    </source>
</evidence>
<dbReference type="EMBL" id="JNOC01000015">
    <property type="protein sequence ID" value="KPH56403.1"/>
    <property type="molecule type" value="Genomic_DNA"/>
</dbReference>
<reference evidence="3 4" key="1">
    <citation type="submission" date="2014-06" db="EMBL/GenBank/DDBJ databases">
        <title>Helicobacter pullorum isolates in fresh chicken meat - phenotypic and genotypic features.</title>
        <authorList>
            <person name="Borges V."/>
            <person name="Santos A."/>
            <person name="Correia C.B."/>
            <person name="Saraiva M."/>
            <person name="Menard A."/>
            <person name="Vieira L."/>
            <person name="Sampaio D.A."/>
            <person name="Gomes J.P."/>
            <person name="Oleastro M."/>
        </authorList>
    </citation>
    <scope>NUCLEOTIDE SEQUENCE [LARGE SCALE GENOMIC DNA]</scope>
    <source>
        <strain evidence="3 4">229334/12</strain>
    </source>
</reference>
<evidence type="ECO:0000256" key="2">
    <source>
        <dbReference type="SAM" id="Phobius"/>
    </source>
</evidence>
<organism evidence="3 4">
    <name type="scientific">Helicobacter pullorum</name>
    <dbReference type="NCBI Taxonomy" id="35818"/>
    <lineage>
        <taxon>Bacteria</taxon>
        <taxon>Pseudomonadati</taxon>
        <taxon>Campylobacterota</taxon>
        <taxon>Epsilonproteobacteria</taxon>
        <taxon>Campylobacterales</taxon>
        <taxon>Helicobacteraceae</taxon>
        <taxon>Helicobacter</taxon>
    </lineage>
</organism>
<dbReference type="Proteomes" id="UP000037997">
    <property type="component" value="Unassembled WGS sequence"/>
</dbReference>
<keyword evidence="2" id="KW-0812">Transmembrane</keyword>